<dbReference type="Gene3D" id="1.25.10.90">
    <property type="match status" value="1"/>
</dbReference>
<gene>
    <name evidence="1" type="ORF">GS634_09315</name>
</gene>
<dbReference type="CDD" id="cd06561">
    <property type="entry name" value="AlkD_like"/>
    <property type="match status" value="1"/>
</dbReference>
<comment type="caution">
    <text evidence="1">The sequence shown here is derived from an EMBL/GenBank/DDBJ whole genome shotgun (WGS) entry which is preliminary data.</text>
</comment>
<dbReference type="PANTHER" id="PTHR34070">
    <property type="entry name" value="ARMADILLO-TYPE FOLD"/>
    <property type="match status" value="1"/>
</dbReference>
<evidence type="ECO:0000313" key="1">
    <source>
        <dbReference type="EMBL" id="NOE18319.1"/>
    </source>
</evidence>
<dbReference type="EMBL" id="WVRA01000002">
    <property type="protein sequence ID" value="NOE18319.1"/>
    <property type="molecule type" value="Genomic_DNA"/>
</dbReference>
<proteinExistence type="predicted"/>
<reference evidence="1" key="1">
    <citation type="submission" date="2019-12" db="EMBL/GenBank/DDBJ databases">
        <title>Ruegeria JWLKs population differentiation of coral mucus and skeleton niches.</title>
        <authorList>
            <person name="Luo D."/>
        </authorList>
    </citation>
    <scope>NUCLEOTIDE SEQUENCE</scope>
    <source>
        <strain evidence="1">HKCCD6181</strain>
    </source>
</reference>
<dbReference type="AlphaFoldDB" id="A0AA90Z0B8"/>
<evidence type="ECO:0000313" key="2">
    <source>
        <dbReference type="Proteomes" id="UP000597886"/>
    </source>
</evidence>
<name>A0AA90Z0B8_9RHOB</name>
<dbReference type="SUPFAM" id="SSF48371">
    <property type="entry name" value="ARM repeat"/>
    <property type="match status" value="1"/>
</dbReference>
<dbReference type="Proteomes" id="UP000597886">
    <property type="component" value="Unassembled WGS sequence"/>
</dbReference>
<organism evidence="1 2">
    <name type="scientific">Ruegeria atlantica</name>
    <dbReference type="NCBI Taxonomy" id="81569"/>
    <lineage>
        <taxon>Bacteria</taxon>
        <taxon>Pseudomonadati</taxon>
        <taxon>Pseudomonadota</taxon>
        <taxon>Alphaproteobacteria</taxon>
        <taxon>Rhodobacterales</taxon>
        <taxon>Roseobacteraceae</taxon>
        <taxon>Ruegeria</taxon>
    </lineage>
</organism>
<sequence length="228" mass="26365">MLSGYLDQIKAHGDPERATQMASYHKVDRIYLGVANPVLNDLTKAWRKELDVPARVALADGLWQSNIHEGRLAASKLLTQARIRPDAAVWNLLQSWLPDFDAWAVADHACMAMQKRLSADPERLDEVELWTRSDHMWTRRAALVATLPWTKQNHPKPDDLHRRDRILGWAAGYVSDPDWFIQKSIAWWLRELSKHDPERVIAFLKQHGDAMKPFARREAGKYLKNQFT</sequence>
<protein>
    <submittedName>
        <fullName evidence="1">DNA alkylation repair protein</fullName>
    </submittedName>
</protein>
<accession>A0AA90Z0B8</accession>
<dbReference type="InterPro" id="IPR014825">
    <property type="entry name" value="DNA_alkylation"/>
</dbReference>
<dbReference type="PANTHER" id="PTHR34070:SF1">
    <property type="entry name" value="DNA ALKYLATION REPAIR PROTEIN"/>
    <property type="match status" value="1"/>
</dbReference>
<dbReference type="InterPro" id="IPR016024">
    <property type="entry name" value="ARM-type_fold"/>
</dbReference>
<dbReference type="RefSeq" id="WP_171329722.1">
    <property type="nucleotide sequence ID" value="NZ_WVRA01000002.1"/>
</dbReference>
<dbReference type="Pfam" id="PF08713">
    <property type="entry name" value="DNA_alkylation"/>
    <property type="match status" value="1"/>
</dbReference>